<protein>
    <recommendedName>
        <fullName evidence="2">Ig-like domain-containing protein</fullName>
    </recommendedName>
</protein>
<evidence type="ECO:0000256" key="1">
    <source>
        <dbReference type="SAM" id="SignalP"/>
    </source>
</evidence>
<gene>
    <name evidence="3" type="ORF">GSLYS_00006065001</name>
</gene>
<sequence length="347" mass="38545">MASGVFRLAPILFVWLEMLLKQRITCTFTTQTVVLDQKFNVSITVPDTGNLSVFRFSLDRHNGSEPSDVIYIYRNLEYKLSVGFLQRMVVTVSHRTFDLTFEGATPDLAGTYRCYEGGASTHIIPDCGQLLALLRKPEKPTVVVQKKPVLSETLELECRSKSNSLPPDHNLGHVITWKLPDTIDGIQGGRIRTTENGHLLFADVRHFDIGLAFSCTFADKATVEAPQSDASDPYYIVMDNEGGASHETPFHSSIFITSPVQDGSVLRAAVGKELRYTCHYVCSPACDVSWSFDMKRNGNENFEPITDLATKDELVLNITNEAEGAYRCTASNSEGSAHVTFHLQILK</sequence>
<dbReference type="InterPro" id="IPR007110">
    <property type="entry name" value="Ig-like_dom"/>
</dbReference>
<dbReference type="InterPro" id="IPR013098">
    <property type="entry name" value="Ig_I-set"/>
</dbReference>
<dbReference type="Gene3D" id="2.60.40.10">
    <property type="entry name" value="Immunoglobulins"/>
    <property type="match status" value="1"/>
</dbReference>
<dbReference type="AlphaFoldDB" id="A0AAV2HF65"/>
<organism evidence="3 4">
    <name type="scientific">Lymnaea stagnalis</name>
    <name type="common">Great pond snail</name>
    <name type="synonym">Helix stagnalis</name>
    <dbReference type="NCBI Taxonomy" id="6523"/>
    <lineage>
        <taxon>Eukaryota</taxon>
        <taxon>Metazoa</taxon>
        <taxon>Spiralia</taxon>
        <taxon>Lophotrochozoa</taxon>
        <taxon>Mollusca</taxon>
        <taxon>Gastropoda</taxon>
        <taxon>Heterobranchia</taxon>
        <taxon>Euthyneura</taxon>
        <taxon>Panpulmonata</taxon>
        <taxon>Hygrophila</taxon>
        <taxon>Lymnaeoidea</taxon>
        <taxon>Lymnaeidae</taxon>
        <taxon>Lymnaea</taxon>
    </lineage>
</organism>
<feature type="domain" description="Ig-like" evidence="2">
    <location>
        <begin position="249"/>
        <end position="340"/>
    </location>
</feature>
<dbReference type="Pfam" id="PF07679">
    <property type="entry name" value="I-set"/>
    <property type="match status" value="1"/>
</dbReference>
<dbReference type="EMBL" id="CAXITT010000102">
    <property type="protein sequence ID" value="CAL1531986.1"/>
    <property type="molecule type" value="Genomic_DNA"/>
</dbReference>
<dbReference type="PROSITE" id="PS50835">
    <property type="entry name" value="IG_LIKE"/>
    <property type="match status" value="1"/>
</dbReference>
<name>A0AAV2HF65_LYMST</name>
<keyword evidence="1" id="KW-0732">Signal</keyword>
<feature type="chain" id="PRO_5043718688" description="Ig-like domain-containing protein" evidence="1">
    <location>
        <begin position="27"/>
        <end position="347"/>
    </location>
</feature>
<dbReference type="Proteomes" id="UP001497497">
    <property type="component" value="Unassembled WGS sequence"/>
</dbReference>
<evidence type="ECO:0000313" key="4">
    <source>
        <dbReference type="Proteomes" id="UP001497497"/>
    </source>
</evidence>
<evidence type="ECO:0000313" key="3">
    <source>
        <dbReference type="EMBL" id="CAL1531986.1"/>
    </source>
</evidence>
<keyword evidence="4" id="KW-1185">Reference proteome</keyword>
<evidence type="ECO:0000259" key="2">
    <source>
        <dbReference type="PROSITE" id="PS50835"/>
    </source>
</evidence>
<reference evidence="3 4" key="1">
    <citation type="submission" date="2024-04" db="EMBL/GenBank/DDBJ databases">
        <authorList>
            <consortium name="Genoscope - CEA"/>
            <person name="William W."/>
        </authorList>
    </citation>
    <scope>NUCLEOTIDE SEQUENCE [LARGE SCALE GENOMIC DNA]</scope>
</reference>
<dbReference type="SUPFAM" id="SSF48726">
    <property type="entry name" value="Immunoglobulin"/>
    <property type="match status" value="2"/>
</dbReference>
<feature type="signal peptide" evidence="1">
    <location>
        <begin position="1"/>
        <end position="26"/>
    </location>
</feature>
<proteinExistence type="predicted"/>
<accession>A0AAV2HF65</accession>
<dbReference type="InterPro" id="IPR013783">
    <property type="entry name" value="Ig-like_fold"/>
</dbReference>
<comment type="caution">
    <text evidence="3">The sequence shown here is derived from an EMBL/GenBank/DDBJ whole genome shotgun (WGS) entry which is preliminary data.</text>
</comment>
<dbReference type="InterPro" id="IPR036179">
    <property type="entry name" value="Ig-like_dom_sf"/>
</dbReference>